<organism evidence="21 22">
    <name type="scientific">Mogibacterium diversum</name>
    <dbReference type="NCBI Taxonomy" id="114527"/>
    <lineage>
        <taxon>Bacteria</taxon>
        <taxon>Bacillati</taxon>
        <taxon>Bacillota</taxon>
        <taxon>Clostridia</taxon>
        <taxon>Peptostreptococcales</taxon>
        <taxon>Anaerovoracaceae</taxon>
        <taxon>Mogibacterium</taxon>
    </lineage>
</organism>
<dbReference type="Gene3D" id="3.40.1190.10">
    <property type="entry name" value="Mur-like, catalytic domain"/>
    <property type="match status" value="1"/>
</dbReference>
<dbReference type="Proteomes" id="UP000237883">
    <property type="component" value="Chromosome"/>
</dbReference>
<dbReference type="UniPathway" id="UPA00219"/>
<evidence type="ECO:0000256" key="6">
    <source>
        <dbReference type="ARBA" id="ARBA00015655"/>
    </source>
</evidence>
<dbReference type="Pfam" id="PF21799">
    <property type="entry name" value="MurD-like_N"/>
    <property type="match status" value="1"/>
</dbReference>
<evidence type="ECO:0000256" key="7">
    <source>
        <dbReference type="ARBA" id="ARBA00022490"/>
    </source>
</evidence>
<keyword evidence="7 17" id="KW-0963">Cytoplasm</keyword>
<evidence type="ECO:0000256" key="18">
    <source>
        <dbReference type="RuleBase" id="RU003664"/>
    </source>
</evidence>
<comment type="catalytic activity">
    <reaction evidence="16 17 18">
        <text>UDP-N-acetyl-alpha-D-muramoyl-L-alanine + D-glutamate + ATP = UDP-N-acetyl-alpha-D-muramoyl-L-alanyl-D-glutamate + ADP + phosphate + H(+)</text>
        <dbReference type="Rhea" id="RHEA:16429"/>
        <dbReference type="ChEBI" id="CHEBI:15378"/>
        <dbReference type="ChEBI" id="CHEBI:29986"/>
        <dbReference type="ChEBI" id="CHEBI:30616"/>
        <dbReference type="ChEBI" id="CHEBI:43474"/>
        <dbReference type="ChEBI" id="CHEBI:83898"/>
        <dbReference type="ChEBI" id="CHEBI:83900"/>
        <dbReference type="ChEBI" id="CHEBI:456216"/>
        <dbReference type="EC" id="6.3.2.9"/>
    </reaction>
</comment>
<dbReference type="RefSeq" id="WP_106056604.1">
    <property type="nucleotide sequence ID" value="NZ_CP027228.1"/>
</dbReference>
<evidence type="ECO:0000256" key="5">
    <source>
        <dbReference type="ARBA" id="ARBA00012212"/>
    </source>
</evidence>
<keyword evidence="22" id="KW-1185">Reference proteome</keyword>
<evidence type="ECO:0000313" key="21">
    <source>
        <dbReference type="EMBL" id="AVM47636.1"/>
    </source>
</evidence>
<keyword evidence="13 17" id="KW-0961">Cell wall biogenesis/degradation</keyword>
<dbReference type="SUPFAM" id="SSF53244">
    <property type="entry name" value="MurD-like peptide ligases, peptide-binding domain"/>
    <property type="match status" value="1"/>
</dbReference>
<keyword evidence="17 18" id="KW-0132">Cell division</keyword>
<evidence type="ECO:0000256" key="14">
    <source>
        <dbReference type="ARBA" id="ARBA00030398"/>
    </source>
</evidence>
<keyword evidence="17 18" id="KW-0131">Cell cycle</keyword>
<dbReference type="PANTHER" id="PTHR43692:SF1">
    <property type="entry name" value="UDP-N-ACETYLMURAMOYLALANINE--D-GLUTAMATE LIGASE"/>
    <property type="match status" value="1"/>
</dbReference>
<dbReference type="KEGG" id="mdv:C5Q96_01625"/>
<dbReference type="EC" id="6.3.2.9" evidence="5 17"/>
<evidence type="ECO:0000256" key="4">
    <source>
        <dbReference type="ARBA" id="ARBA00010416"/>
    </source>
</evidence>
<dbReference type="InterPro" id="IPR036615">
    <property type="entry name" value="Mur_ligase_C_dom_sf"/>
</dbReference>
<keyword evidence="11 17" id="KW-0133">Cell shape</keyword>
<comment type="pathway">
    <text evidence="3 17 18">Cell wall biogenesis; peptidoglycan biosynthesis.</text>
</comment>
<evidence type="ECO:0000256" key="2">
    <source>
        <dbReference type="ARBA" id="ARBA00004496"/>
    </source>
</evidence>
<dbReference type="Gene3D" id="3.40.50.720">
    <property type="entry name" value="NAD(P)-binding Rossmann-like Domain"/>
    <property type="match status" value="1"/>
</dbReference>
<dbReference type="AlphaFoldDB" id="A0A2S0L2W5"/>
<reference evidence="22" key="1">
    <citation type="submission" date="2018-02" db="EMBL/GenBank/DDBJ databases">
        <authorList>
            <person name="Holder M.E."/>
            <person name="Ajami N.J."/>
            <person name="Petrosino J.F."/>
        </authorList>
    </citation>
    <scope>NUCLEOTIDE SEQUENCE [LARGE SCALE GENOMIC DNA]</scope>
    <source>
        <strain evidence="22">CCUG 47132</strain>
    </source>
</reference>
<dbReference type="GO" id="GO:0005524">
    <property type="term" value="F:ATP binding"/>
    <property type="evidence" value="ECO:0007669"/>
    <property type="project" value="UniProtKB-UniRule"/>
</dbReference>
<accession>A0A2S0L2W5</accession>
<keyword evidence="10 17" id="KW-0067">ATP-binding</keyword>
<keyword evidence="9 17" id="KW-0547">Nucleotide-binding</keyword>
<evidence type="ECO:0000256" key="15">
    <source>
        <dbReference type="ARBA" id="ARBA00032324"/>
    </source>
</evidence>
<dbReference type="SUPFAM" id="SSF51984">
    <property type="entry name" value="MurCD N-terminal domain"/>
    <property type="match status" value="1"/>
</dbReference>
<dbReference type="GO" id="GO:0071555">
    <property type="term" value="P:cell wall organization"/>
    <property type="evidence" value="ECO:0007669"/>
    <property type="project" value="UniProtKB-KW"/>
</dbReference>
<comment type="similarity">
    <text evidence="4 17">Belongs to the MurCDEF family.</text>
</comment>
<evidence type="ECO:0000256" key="17">
    <source>
        <dbReference type="HAMAP-Rule" id="MF_00639"/>
    </source>
</evidence>
<dbReference type="OrthoDB" id="9809796at2"/>
<feature type="domain" description="Mur ligase central" evidence="20">
    <location>
        <begin position="122"/>
        <end position="300"/>
    </location>
</feature>
<evidence type="ECO:0000256" key="1">
    <source>
        <dbReference type="ARBA" id="ARBA00002734"/>
    </source>
</evidence>
<evidence type="ECO:0000256" key="12">
    <source>
        <dbReference type="ARBA" id="ARBA00022984"/>
    </source>
</evidence>
<evidence type="ECO:0000256" key="9">
    <source>
        <dbReference type="ARBA" id="ARBA00022741"/>
    </source>
</evidence>
<dbReference type="InterPro" id="IPR005762">
    <property type="entry name" value="MurD"/>
</dbReference>
<evidence type="ECO:0000259" key="19">
    <source>
        <dbReference type="Pfam" id="PF02875"/>
    </source>
</evidence>
<dbReference type="GO" id="GO:0009252">
    <property type="term" value="P:peptidoglycan biosynthetic process"/>
    <property type="evidence" value="ECO:0007669"/>
    <property type="project" value="UniProtKB-UniRule"/>
</dbReference>
<dbReference type="Gene3D" id="3.90.190.20">
    <property type="entry name" value="Mur ligase, C-terminal domain"/>
    <property type="match status" value="1"/>
</dbReference>
<comment type="function">
    <text evidence="1 17 18">Cell wall formation. Catalyzes the addition of glutamate to the nucleotide precursor UDP-N-acetylmuramoyl-L-alanine (UMA).</text>
</comment>
<evidence type="ECO:0000256" key="3">
    <source>
        <dbReference type="ARBA" id="ARBA00004752"/>
    </source>
</evidence>
<dbReference type="PANTHER" id="PTHR43692">
    <property type="entry name" value="UDP-N-ACETYLMURAMOYLALANINE--D-GLUTAMATE LIGASE"/>
    <property type="match status" value="1"/>
</dbReference>
<dbReference type="GO" id="GO:0008360">
    <property type="term" value="P:regulation of cell shape"/>
    <property type="evidence" value="ECO:0007669"/>
    <property type="project" value="UniProtKB-KW"/>
</dbReference>
<dbReference type="GeneID" id="78390951"/>
<proteinExistence type="inferred from homology"/>
<dbReference type="Pfam" id="PF02875">
    <property type="entry name" value="Mur_ligase_C"/>
    <property type="match status" value="1"/>
</dbReference>
<protein>
    <recommendedName>
        <fullName evidence="6 17">UDP-N-acetylmuramoylalanine--D-glutamate ligase</fullName>
        <ecNumber evidence="5 17">6.3.2.9</ecNumber>
    </recommendedName>
    <alternativeName>
        <fullName evidence="15 17">D-glutamic acid-adding enzyme</fullName>
    </alternativeName>
    <alternativeName>
        <fullName evidence="14 17">UDP-N-acetylmuramoyl-L-alanyl-D-glutamate synthetase</fullName>
    </alternativeName>
</protein>
<evidence type="ECO:0000256" key="16">
    <source>
        <dbReference type="ARBA" id="ARBA00047632"/>
    </source>
</evidence>
<evidence type="ECO:0000259" key="20">
    <source>
        <dbReference type="Pfam" id="PF08245"/>
    </source>
</evidence>
<feature type="binding site" evidence="17">
    <location>
        <begin position="124"/>
        <end position="130"/>
    </location>
    <ligand>
        <name>ATP</name>
        <dbReference type="ChEBI" id="CHEBI:30616"/>
    </ligand>
</feature>
<dbReference type="GO" id="GO:0008764">
    <property type="term" value="F:UDP-N-acetylmuramoylalanine-D-glutamate ligase activity"/>
    <property type="evidence" value="ECO:0007669"/>
    <property type="project" value="UniProtKB-UniRule"/>
</dbReference>
<evidence type="ECO:0000256" key="13">
    <source>
        <dbReference type="ARBA" id="ARBA00023316"/>
    </source>
</evidence>
<dbReference type="HAMAP" id="MF_00639">
    <property type="entry name" value="MurD"/>
    <property type="match status" value="1"/>
</dbReference>
<evidence type="ECO:0000313" key="22">
    <source>
        <dbReference type="Proteomes" id="UP000237883"/>
    </source>
</evidence>
<dbReference type="Pfam" id="PF08245">
    <property type="entry name" value="Mur_ligase_M"/>
    <property type="match status" value="1"/>
</dbReference>
<keyword evidence="12 17" id="KW-0573">Peptidoglycan synthesis</keyword>
<dbReference type="SUPFAM" id="SSF53623">
    <property type="entry name" value="MurD-like peptide ligases, catalytic domain"/>
    <property type="match status" value="1"/>
</dbReference>
<dbReference type="InterPro" id="IPR036565">
    <property type="entry name" value="Mur-like_cat_sf"/>
</dbReference>
<evidence type="ECO:0000256" key="11">
    <source>
        <dbReference type="ARBA" id="ARBA00022960"/>
    </source>
</evidence>
<gene>
    <name evidence="17" type="primary">murD</name>
    <name evidence="21" type="ORF">C5Q96_01625</name>
</gene>
<name>A0A2S0L2W5_9FIRM</name>
<dbReference type="GO" id="GO:0005737">
    <property type="term" value="C:cytoplasm"/>
    <property type="evidence" value="ECO:0007669"/>
    <property type="project" value="UniProtKB-SubCell"/>
</dbReference>
<comment type="subcellular location">
    <subcellularLocation>
        <location evidence="2 17 18">Cytoplasm</location>
    </subcellularLocation>
</comment>
<dbReference type="EMBL" id="CP027228">
    <property type="protein sequence ID" value="AVM47636.1"/>
    <property type="molecule type" value="Genomic_DNA"/>
</dbReference>
<dbReference type="NCBIfam" id="TIGR01087">
    <property type="entry name" value="murD"/>
    <property type="match status" value="1"/>
</dbReference>
<feature type="domain" description="Mur ligase C-terminal" evidence="19">
    <location>
        <begin position="323"/>
        <end position="437"/>
    </location>
</feature>
<sequence length="462" mass="50695">MSYTVDEYRREVSDKKILVVGMGRSGMAAVKELHALGSTVTAQDINTVEKIDPKFITFLDREGIEYYFGSTPEHMGSFDIVVLSPGVNPNLSFLNDGRNHGVEVIGELEMAYRLSYGKFVAITGTNGKTTTTSLVGKIFEESGRKYTVVGNIGVATISKVQDSTDDEWMITEASSFQLETVSRFKPVVSAILNFTPDHLNRHGSMEAYGACKAAIGKNQTSDDYMVINYDDKACLALGDNTKARLVPFSRIEELEFGAYIDDGYIVIRDESGIVHQICSKDELKIIGNHNLENALAAAAISFFAGIDTAVIADALKKFPGVEHRIEYCGIVDGVKFYNDSKGTNVDASIIALKALERDIVLIAGGDGKAQDFTELGENLLGRVKALVLLGRDAKDIEKAARAAGFSNIYHENDMNDCVKRAHKLSESGDKVLLSPACASWDMYDNYEQRGDHFKNCVNQLLR</sequence>
<dbReference type="InterPro" id="IPR004101">
    <property type="entry name" value="Mur_ligase_C"/>
</dbReference>
<dbReference type="GO" id="GO:0051301">
    <property type="term" value="P:cell division"/>
    <property type="evidence" value="ECO:0007669"/>
    <property type="project" value="UniProtKB-KW"/>
</dbReference>
<dbReference type="InterPro" id="IPR013221">
    <property type="entry name" value="Mur_ligase_cen"/>
</dbReference>
<keyword evidence="8 17" id="KW-0436">Ligase</keyword>
<evidence type="ECO:0000256" key="8">
    <source>
        <dbReference type="ARBA" id="ARBA00022598"/>
    </source>
</evidence>
<evidence type="ECO:0000256" key="10">
    <source>
        <dbReference type="ARBA" id="ARBA00022840"/>
    </source>
</evidence>